<name>A0A7D6ES07_9CYAN</name>
<dbReference type="EC" id="2.7.13.3" evidence="4"/>
<dbReference type="InterPro" id="IPR011006">
    <property type="entry name" value="CheY-like_superfamily"/>
</dbReference>
<dbReference type="RefSeq" id="WP_181496366.1">
    <property type="nucleotide sequence ID" value="NZ_CP032152.1"/>
</dbReference>
<keyword evidence="24" id="KW-1185">Reference proteome</keyword>
<evidence type="ECO:0000256" key="7">
    <source>
        <dbReference type="ARBA" id="ARBA00022679"/>
    </source>
</evidence>
<dbReference type="SUPFAM" id="SSF47384">
    <property type="entry name" value="Homodimeric domain of signal transducing histidine kinase"/>
    <property type="match status" value="1"/>
</dbReference>
<dbReference type="InterPro" id="IPR001789">
    <property type="entry name" value="Sig_transdc_resp-reg_receiver"/>
</dbReference>
<dbReference type="KEGG" id="tsq:D3A95_04050"/>
<dbReference type="AlphaFoldDB" id="A0A7D6ES07"/>
<feature type="transmembrane region" description="Helical" evidence="18">
    <location>
        <begin position="328"/>
        <end position="348"/>
    </location>
</feature>
<sequence length="1040" mass="118231">MPKPPLQYFLRLFLPATATLIAILAPIYLAQRQDIIRDLQLREESKVERGNLILSNHYETLVDDVISIRRLHGFEALSSNTSYSEQLEVIQQDVSDWLLWKRSYDRLYFLTPSGRPKLSLVLNHNLGKVFTETSLDPIVSQTYWPVIRQLRDTEIFISPLDIEVHPSQPTSLVATPILYIATAVYSRERELIGFLVVRYRAERLFQQLINGCRGVYGSCFLVNTQGYWLLGDRTSHEWGFRYPERQHFTVQNQYPELWEQMQSQTSGSFSHAHGFFAFRLVLPLKSHYISADLASGEAIYQNEYRLWVVSLIPASIVHKQLQSLNLQFVFLFLVLWAASGVGIAMITADHCRKQKLHQLLEASEVRFRSVSEMAPVGIFTADINGRSTFLNQTLLKLLEVKTPAEAEEQWIERIHPEDRDRLLAAWERCQKEHQPLNERFRLSYPDGKVRWINARAIPITENGKVMNFVGTWEDISQMMEQQELLEEARKAAEDASRAKSEFLATMSHEIRTPMNAIIGLTGLLLDTPLNPQQQEFLNTIRLSGDALLTIINDILDFSKIESGKLELEAYPFNLRSCVEDVLDLMASRAVERHIELLAHIDPDIPAHVIGDMGRLRQVLVNLIGNSIKFTQSGEVILHLKGQPSHQYEFLPNYYDFLFAIQDTGVGITPEGIKRLFKPFSQVDASITRHYGGTGLGLAICQRLVERMNGRIWLESKTQNTPLIVGGNPPPHYESIPIKETGSVFYFTVRLLLNPKAEAQTTEQESFLKDRSVLIVDDNATNRQILALQTKGWQMKSLIAENGQQALTLLKTQSPPDVAILDLQMPEMDGLTLAKEIHKRYPEIPLILLTSLGNSLGAEQSPLFHALISKPVKQSTLYNVLNDLFSHTPRPVEAKTNQSKTVSLDSLKQDLPPLRILVAEDNKVNQMVALRILEKLGYRGDIAANGLEVLDAVQRQPYDVILMDMQMPEMDGVTATREVIDLFQRLNQPRPRIIAMTANAMESDRQLCLDAGMDDYVSKPINLEDLVRALRQCQPLQTSTT</sequence>
<dbReference type="SUPFAM" id="SSF103190">
    <property type="entry name" value="Sensory domain-like"/>
    <property type="match status" value="2"/>
</dbReference>
<dbReference type="Pfam" id="PF00512">
    <property type="entry name" value="HisKA"/>
    <property type="match status" value="1"/>
</dbReference>
<evidence type="ECO:0000313" key="24">
    <source>
        <dbReference type="Proteomes" id="UP000261812"/>
    </source>
</evidence>
<dbReference type="PROSITE" id="PS50109">
    <property type="entry name" value="HIS_KIN"/>
    <property type="match status" value="1"/>
</dbReference>
<dbReference type="FunFam" id="1.10.287.130:FF:000003">
    <property type="entry name" value="Histidine kinase"/>
    <property type="match status" value="1"/>
</dbReference>
<dbReference type="Gene3D" id="3.30.565.10">
    <property type="entry name" value="Histidine kinase-like ATPase, C-terminal domain"/>
    <property type="match status" value="1"/>
</dbReference>
<feature type="coiled-coil region" evidence="17">
    <location>
        <begin position="475"/>
        <end position="505"/>
    </location>
</feature>
<dbReference type="InterPro" id="IPR004358">
    <property type="entry name" value="Sig_transdc_His_kin-like_C"/>
</dbReference>
<protein>
    <recommendedName>
        <fullName evidence="15">Circadian input-output histidine kinase CikA</fullName>
        <ecNumber evidence="4">2.7.13.3</ecNumber>
    </recommendedName>
</protein>
<feature type="domain" description="Histidine kinase" evidence="19">
    <location>
        <begin position="505"/>
        <end position="716"/>
    </location>
</feature>
<dbReference type="InterPro" id="IPR000700">
    <property type="entry name" value="PAS-assoc_C"/>
</dbReference>
<dbReference type="InterPro" id="IPR003594">
    <property type="entry name" value="HATPase_dom"/>
</dbReference>
<evidence type="ECO:0000256" key="17">
    <source>
        <dbReference type="SAM" id="Coils"/>
    </source>
</evidence>
<comment type="similarity">
    <text evidence="3">In the N-terminal section; belongs to the phytochrome family.</text>
</comment>
<dbReference type="NCBIfam" id="TIGR00229">
    <property type="entry name" value="sensory_box"/>
    <property type="match status" value="1"/>
</dbReference>
<keyword evidence="14 18" id="KW-0472">Membrane</keyword>
<keyword evidence="13" id="KW-0902">Two-component regulatory system</keyword>
<dbReference type="InterPro" id="IPR013655">
    <property type="entry name" value="PAS_fold_3"/>
</dbReference>
<dbReference type="PANTHER" id="PTHR45339:SF1">
    <property type="entry name" value="HYBRID SIGNAL TRANSDUCTION HISTIDINE KINASE J"/>
    <property type="match status" value="1"/>
</dbReference>
<dbReference type="EMBL" id="CP032152">
    <property type="protein sequence ID" value="QLL29866.1"/>
    <property type="molecule type" value="Genomic_DNA"/>
</dbReference>
<dbReference type="Gene3D" id="3.40.50.2300">
    <property type="match status" value="2"/>
</dbReference>
<dbReference type="PROSITE" id="PS50112">
    <property type="entry name" value="PAS"/>
    <property type="match status" value="1"/>
</dbReference>
<feature type="modified residue" description="4-aspartylphosphate" evidence="16">
    <location>
        <position position="821"/>
    </location>
</feature>
<evidence type="ECO:0000256" key="14">
    <source>
        <dbReference type="ARBA" id="ARBA00023136"/>
    </source>
</evidence>
<keyword evidence="10" id="KW-0418">Kinase</keyword>
<evidence type="ECO:0000313" key="23">
    <source>
        <dbReference type="EMBL" id="QLL29866.1"/>
    </source>
</evidence>
<dbReference type="SMART" id="SM00091">
    <property type="entry name" value="PAS"/>
    <property type="match status" value="1"/>
</dbReference>
<evidence type="ECO:0000256" key="12">
    <source>
        <dbReference type="ARBA" id="ARBA00022989"/>
    </source>
</evidence>
<dbReference type="Gene3D" id="1.10.287.130">
    <property type="match status" value="1"/>
</dbReference>
<dbReference type="InterPro" id="IPR000014">
    <property type="entry name" value="PAS"/>
</dbReference>
<evidence type="ECO:0000256" key="11">
    <source>
        <dbReference type="ARBA" id="ARBA00022840"/>
    </source>
</evidence>
<evidence type="ECO:0000256" key="2">
    <source>
        <dbReference type="ARBA" id="ARBA00004651"/>
    </source>
</evidence>
<feature type="domain" description="PAS" evidence="21">
    <location>
        <begin position="363"/>
        <end position="433"/>
    </location>
</feature>
<dbReference type="SUPFAM" id="SSF55874">
    <property type="entry name" value="ATPase domain of HSP90 chaperone/DNA topoisomerase II/histidine kinase"/>
    <property type="match status" value="1"/>
</dbReference>
<dbReference type="InterPro" id="IPR003661">
    <property type="entry name" value="HisK_dim/P_dom"/>
</dbReference>
<dbReference type="GO" id="GO:0000155">
    <property type="term" value="F:phosphorelay sensor kinase activity"/>
    <property type="evidence" value="ECO:0007669"/>
    <property type="project" value="InterPro"/>
</dbReference>
<evidence type="ECO:0000256" key="1">
    <source>
        <dbReference type="ARBA" id="ARBA00000085"/>
    </source>
</evidence>
<keyword evidence="12 18" id="KW-1133">Transmembrane helix</keyword>
<evidence type="ECO:0000259" key="21">
    <source>
        <dbReference type="PROSITE" id="PS50112"/>
    </source>
</evidence>
<dbReference type="CDD" id="cd00082">
    <property type="entry name" value="HisKA"/>
    <property type="match status" value="1"/>
</dbReference>
<evidence type="ECO:0000256" key="10">
    <source>
        <dbReference type="ARBA" id="ARBA00022777"/>
    </source>
</evidence>
<keyword evidence="11" id="KW-0067">ATP-binding</keyword>
<dbReference type="SMART" id="SM00388">
    <property type="entry name" value="HisKA"/>
    <property type="match status" value="1"/>
</dbReference>
<dbReference type="PROSITE" id="PS50113">
    <property type="entry name" value="PAC"/>
    <property type="match status" value="1"/>
</dbReference>
<dbReference type="GO" id="GO:0005524">
    <property type="term" value="F:ATP binding"/>
    <property type="evidence" value="ECO:0007669"/>
    <property type="project" value="UniProtKB-KW"/>
</dbReference>
<dbReference type="FunFam" id="3.30.565.10:FF:000010">
    <property type="entry name" value="Sensor histidine kinase RcsC"/>
    <property type="match status" value="1"/>
</dbReference>
<dbReference type="SMART" id="SM00448">
    <property type="entry name" value="REC"/>
    <property type="match status" value="2"/>
</dbReference>
<dbReference type="Gene3D" id="3.30.450.20">
    <property type="entry name" value="PAS domain"/>
    <property type="match status" value="3"/>
</dbReference>
<dbReference type="InterPro" id="IPR036890">
    <property type="entry name" value="HATPase_C_sf"/>
</dbReference>
<dbReference type="InterPro" id="IPR048760">
    <property type="entry name" value="VP0354-like_sensor_dom"/>
</dbReference>
<evidence type="ECO:0000259" key="22">
    <source>
        <dbReference type="PROSITE" id="PS50113"/>
    </source>
</evidence>
<feature type="domain" description="Response regulatory" evidence="20">
    <location>
        <begin position="914"/>
        <end position="1033"/>
    </location>
</feature>
<keyword evidence="9" id="KW-0547">Nucleotide-binding</keyword>
<evidence type="ECO:0000256" key="4">
    <source>
        <dbReference type="ARBA" id="ARBA00012438"/>
    </source>
</evidence>
<dbReference type="InterPro" id="IPR035965">
    <property type="entry name" value="PAS-like_dom_sf"/>
</dbReference>
<dbReference type="CDD" id="cd16922">
    <property type="entry name" value="HATPase_EvgS-ArcB-TorS-like"/>
    <property type="match status" value="1"/>
</dbReference>
<evidence type="ECO:0000256" key="3">
    <source>
        <dbReference type="ARBA" id="ARBA00006402"/>
    </source>
</evidence>
<keyword evidence="6 16" id="KW-0597">Phosphoprotein</keyword>
<dbReference type="PRINTS" id="PR00344">
    <property type="entry name" value="BCTRLSENSOR"/>
</dbReference>
<evidence type="ECO:0000259" key="19">
    <source>
        <dbReference type="PROSITE" id="PS50109"/>
    </source>
</evidence>
<dbReference type="InterPro" id="IPR005467">
    <property type="entry name" value="His_kinase_dom"/>
</dbReference>
<dbReference type="PANTHER" id="PTHR45339">
    <property type="entry name" value="HYBRID SIGNAL TRANSDUCTION HISTIDINE KINASE J"/>
    <property type="match status" value="1"/>
</dbReference>
<evidence type="ECO:0000256" key="16">
    <source>
        <dbReference type="PROSITE-ProRule" id="PRU00169"/>
    </source>
</evidence>
<accession>A0A7D6ES07</accession>
<dbReference type="PROSITE" id="PS50110">
    <property type="entry name" value="RESPONSE_REGULATORY"/>
    <property type="match status" value="2"/>
</dbReference>
<evidence type="ECO:0000256" key="13">
    <source>
        <dbReference type="ARBA" id="ARBA00023012"/>
    </source>
</evidence>
<dbReference type="Pfam" id="PF21623">
    <property type="entry name" value="HK_sensor_dom_bact"/>
    <property type="match status" value="1"/>
</dbReference>
<dbReference type="CDD" id="cd17546">
    <property type="entry name" value="REC_hyHK_CKI1_RcsC-like"/>
    <property type="match status" value="1"/>
</dbReference>
<gene>
    <name evidence="23" type="ORF">D3A95_04050</name>
</gene>
<dbReference type="InterPro" id="IPR029151">
    <property type="entry name" value="Sensor-like_sf"/>
</dbReference>
<comment type="subcellular location">
    <subcellularLocation>
        <location evidence="2">Cell membrane</location>
        <topology evidence="2">Multi-pass membrane protein</topology>
    </subcellularLocation>
</comment>
<dbReference type="SUPFAM" id="SSF55785">
    <property type="entry name" value="PYP-like sensor domain (PAS domain)"/>
    <property type="match status" value="1"/>
</dbReference>
<evidence type="ECO:0000256" key="15">
    <source>
        <dbReference type="ARBA" id="ARBA00074306"/>
    </source>
</evidence>
<dbReference type="Pfam" id="PF02518">
    <property type="entry name" value="HATPase_c"/>
    <property type="match status" value="1"/>
</dbReference>
<dbReference type="Pfam" id="PF00072">
    <property type="entry name" value="Response_reg"/>
    <property type="match status" value="2"/>
</dbReference>
<proteinExistence type="inferred from homology"/>
<evidence type="ECO:0000256" key="9">
    <source>
        <dbReference type="ARBA" id="ARBA00022741"/>
    </source>
</evidence>
<keyword evidence="8 18" id="KW-0812">Transmembrane</keyword>
<organism evidence="23 24">
    <name type="scientific">Thermosynechococcus sichuanensis E542</name>
    <dbReference type="NCBI Taxonomy" id="2016101"/>
    <lineage>
        <taxon>Bacteria</taxon>
        <taxon>Bacillati</taxon>
        <taxon>Cyanobacteriota</taxon>
        <taxon>Cyanophyceae</taxon>
        <taxon>Acaryochloridales</taxon>
        <taxon>Thermosynechococcaceae</taxon>
        <taxon>Thermosynechococcus</taxon>
        <taxon>Thermosynechococcus sichuanensis</taxon>
    </lineage>
</organism>
<dbReference type="CDD" id="cd00130">
    <property type="entry name" value="PAS"/>
    <property type="match status" value="1"/>
</dbReference>
<keyword evidence="7" id="KW-0808">Transferase</keyword>
<keyword evidence="5" id="KW-1003">Cell membrane</keyword>
<dbReference type="InterPro" id="IPR036097">
    <property type="entry name" value="HisK_dim/P_sf"/>
</dbReference>
<feature type="domain" description="Response regulatory" evidence="20">
    <location>
        <begin position="771"/>
        <end position="884"/>
    </location>
</feature>
<evidence type="ECO:0000256" key="6">
    <source>
        <dbReference type="ARBA" id="ARBA00022553"/>
    </source>
</evidence>
<dbReference type="CDD" id="cd00156">
    <property type="entry name" value="REC"/>
    <property type="match status" value="1"/>
</dbReference>
<reference evidence="24" key="1">
    <citation type="submission" date="2018-09" db="EMBL/GenBank/DDBJ databases">
        <title>Complete genome sequence of thermophilic cyanobacteria strain Thermosynechococcus elongatus PKUAC-SCTE542.</title>
        <authorList>
            <person name="Liang Y."/>
            <person name="Tang J."/>
            <person name="Daroch M."/>
        </authorList>
    </citation>
    <scope>NUCLEOTIDE SEQUENCE [LARGE SCALE GENOMIC DNA]</scope>
    <source>
        <strain evidence="24">E542</strain>
    </source>
</reference>
<keyword evidence="17" id="KW-0175">Coiled coil</keyword>
<feature type="domain" description="PAC" evidence="22">
    <location>
        <begin position="436"/>
        <end position="487"/>
    </location>
</feature>
<evidence type="ECO:0000259" key="20">
    <source>
        <dbReference type="PROSITE" id="PS50110"/>
    </source>
</evidence>
<dbReference type="Proteomes" id="UP000261812">
    <property type="component" value="Chromosome"/>
</dbReference>
<dbReference type="GO" id="GO:0005886">
    <property type="term" value="C:plasma membrane"/>
    <property type="evidence" value="ECO:0007669"/>
    <property type="project" value="UniProtKB-SubCell"/>
</dbReference>
<comment type="catalytic activity">
    <reaction evidence="1">
        <text>ATP + protein L-histidine = ADP + protein N-phospho-L-histidine.</text>
        <dbReference type="EC" id="2.7.13.3"/>
    </reaction>
</comment>
<dbReference type="SMART" id="SM00387">
    <property type="entry name" value="HATPase_c"/>
    <property type="match status" value="1"/>
</dbReference>
<evidence type="ECO:0000256" key="18">
    <source>
        <dbReference type="SAM" id="Phobius"/>
    </source>
</evidence>
<evidence type="ECO:0000256" key="8">
    <source>
        <dbReference type="ARBA" id="ARBA00022692"/>
    </source>
</evidence>
<dbReference type="Pfam" id="PF08447">
    <property type="entry name" value="PAS_3"/>
    <property type="match status" value="1"/>
</dbReference>
<evidence type="ECO:0000256" key="5">
    <source>
        <dbReference type="ARBA" id="ARBA00022475"/>
    </source>
</evidence>
<feature type="modified residue" description="4-aspartylphosphate" evidence="16">
    <location>
        <position position="963"/>
    </location>
</feature>
<feature type="transmembrane region" description="Helical" evidence="18">
    <location>
        <begin position="12"/>
        <end position="30"/>
    </location>
</feature>
<dbReference type="SUPFAM" id="SSF52172">
    <property type="entry name" value="CheY-like"/>
    <property type="match status" value="2"/>
</dbReference>